<feature type="region of interest" description="Disordered" evidence="1">
    <location>
        <begin position="65"/>
        <end position="87"/>
    </location>
</feature>
<proteinExistence type="predicted"/>
<comment type="caution">
    <text evidence="2">The sequence shown here is derived from an EMBL/GenBank/DDBJ whole genome shotgun (WGS) entry which is preliminary data.</text>
</comment>
<evidence type="ECO:0000313" key="3">
    <source>
        <dbReference type="Proteomes" id="UP000449969"/>
    </source>
</evidence>
<reference evidence="2 3" key="1">
    <citation type="submission" date="2019-12" db="EMBL/GenBank/DDBJ databases">
        <title>Draft genome sequences Bradyrhizobium cajani AMBPC1010, Bradyrhizobium pachyrhizi AMBPC1040 and Bradyrhizobium yuanmingense ALSPC3051, three plant growth promoting strains isolated from nodules of Cajanus cajan L. in Dominican Republic.</title>
        <authorList>
            <person name="Flores-Felix J.D."/>
            <person name="Araujo J."/>
            <person name="Diaz-Alcantara C."/>
            <person name="Gonzalez-Andres F."/>
            <person name="Velazquez E."/>
        </authorList>
    </citation>
    <scope>NUCLEOTIDE SEQUENCE [LARGE SCALE GENOMIC DNA]</scope>
    <source>
        <strain evidence="2 3">1010</strain>
    </source>
</reference>
<dbReference type="EMBL" id="WQNE01000028">
    <property type="protein sequence ID" value="MVT76793.1"/>
    <property type="molecule type" value="Genomic_DNA"/>
</dbReference>
<gene>
    <name evidence="2" type="ORF">GPL20_27755</name>
</gene>
<keyword evidence="3" id="KW-1185">Reference proteome</keyword>
<organism evidence="2 3">
    <name type="scientific">Bradyrhizobium cajani</name>
    <dbReference type="NCBI Taxonomy" id="1928661"/>
    <lineage>
        <taxon>Bacteria</taxon>
        <taxon>Pseudomonadati</taxon>
        <taxon>Pseudomonadota</taxon>
        <taxon>Alphaproteobacteria</taxon>
        <taxon>Hyphomicrobiales</taxon>
        <taxon>Nitrobacteraceae</taxon>
        <taxon>Bradyrhizobium</taxon>
    </lineage>
</organism>
<accession>A0A844TCK8</accession>
<feature type="region of interest" description="Disordered" evidence="1">
    <location>
        <begin position="1"/>
        <end position="22"/>
    </location>
</feature>
<dbReference type="Proteomes" id="UP000449969">
    <property type="component" value="Unassembled WGS sequence"/>
</dbReference>
<evidence type="ECO:0000256" key="1">
    <source>
        <dbReference type="SAM" id="MobiDB-lite"/>
    </source>
</evidence>
<feature type="compositionally biased region" description="Polar residues" evidence="1">
    <location>
        <begin position="7"/>
        <end position="20"/>
    </location>
</feature>
<evidence type="ECO:0000313" key="2">
    <source>
        <dbReference type="EMBL" id="MVT76793.1"/>
    </source>
</evidence>
<protein>
    <submittedName>
        <fullName evidence="2">Uncharacterized protein</fullName>
    </submittedName>
</protein>
<sequence>MCGEVVATSSSLRAQRSNPESFRGGSLDCFVARAPRNDGERASACHATCAVPVCGEVAATSSSLRAKRSRILPRRQSGLLRRKGSSQ</sequence>
<dbReference type="AlphaFoldDB" id="A0A844TCK8"/>
<name>A0A844TCK8_9BRAD</name>
<dbReference type="OrthoDB" id="8256480at2"/>